<dbReference type="HOGENOM" id="CLU_048246_0_0_7"/>
<dbReference type="eggNOG" id="COG1639">
    <property type="taxonomic scope" value="Bacteria"/>
</dbReference>
<dbReference type="CDD" id="cd17569">
    <property type="entry name" value="REC_HupR-like"/>
    <property type="match status" value="1"/>
</dbReference>
<keyword evidence="5" id="KW-1185">Reference proteome</keyword>
<feature type="modified residue" description="4-aspartylphosphate" evidence="1">
    <location>
        <position position="55"/>
    </location>
</feature>
<dbReference type="InterPro" id="IPR052340">
    <property type="entry name" value="RNase_Y/CdgJ"/>
</dbReference>
<dbReference type="Pfam" id="PF08668">
    <property type="entry name" value="HDOD"/>
    <property type="match status" value="1"/>
</dbReference>
<feature type="domain" description="HDOD" evidence="3">
    <location>
        <begin position="140"/>
        <end position="337"/>
    </location>
</feature>
<feature type="domain" description="Response regulatory" evidence="2">
    <location>
        <begin position="4"/>
        <end position="119"/>
    </location>
</feature>
<dbReference type="InterPro" id="IPR003607">
    <property type="entry name" value="HD/PDEase_dom"/>
</dbReference>
<dbReference type="Pfam" id="PF00072">
    <property type="entry name" value="Response_reg"/>
    <property type="match status" value="1"/>
</dbReference>
<dbReference type="PIRSF" id="PIRSF036883">
    <property type="entry name" value="RR_HD-GYP_mod"/>
    <property type="match status" value="1"/>
</dbReference>
<dbReference type="EMBL" id="AP010904">
    <property type="protein sequence ID" value="BAH76219.1"/>
    <property type="molecule type" value="Genomic_DNA"/>
</dbReference>
<dbReference type="GO" id="GO:0000160">
    <property type="term" value="P:phosphorelay signal transduction system"/>
    <property type="evidence" value="ECO:0007669"/>
    <property type="project" value="InterPro"/>
</dbReference>
<dbReference type="Gene3D" id="1.10.3210.10">
    <property type="entry name" value="Hypothetical protein af1432"/>
    <property type="match status" value="1"/>
</dbReference>
<evidence type="ECO:0000313" key="4">
    <source>
        <dbReference type="EMBL" id="BAH76219.1"/>
    </source>
</evidence>
<keyword evidence="1" id="KW-0597">Phosphoprotein</keyword>
<dbReference type="InterPro" id="IPR013976">
    <property type="entry name" value="HDOD"/>
</dbReference>
<protein>
    <submittedName>
        <fullName evidence="4">Response regulator receiver protein</fullName>
    </submittedName>
</protein>
<dbReference type="SUPFAM" id="SSF109604">
    <property type="entry name" value="HD-domain/PDEase-like"/>
    <property type="match status" value="1"/>
</dbReference>
<dbReference type="PROSITE" id="PS51833">
    <property type="entry name" value="HDOD"/>
    <property type="match status" value="1"/>
</dbReference>
<dbReference type="SUPFAM" id="SSF52172">
    <property type="entry name" value="CheY-like"/>
    <property type="match status" value="1"/>
</dbReference>
<organism evidence="4 5">
    <name type="scientific">Solidesulfovibrio magneticus (strain ATCC 700980 / DSM 13731 / RS-1)</name>
    <name type="common">Desulfovibrio magneticus</name>
    <dbReference type="NCBI Taxonomy" id="573370"/>
    <lineage>
        <taxon>Bacteria</taxon>
        <taxon>Pseudomonadati</taxon>
        <taxon>Thermodesulfobacteriota</taxon>
        <taxon>Desulfovibrionia</taxon>
        <taxon>Desulfovibrionales</taxon>
        <taxon>Desulfovibrionaceae</taxon>
        <taxon>Solidesulfovibrio</taxon>
    </lineage>
</organism>
<dbReference type="PROSITE" id="PS50110">
    <property type="entry name" value="RESPONSE_REGULATORY"/>
    <property type="match status" value="1"/>
</dbReference>
<sequence>MKPKILFVDDEQNILDSLRLSLRCMRAKWEVSFALGARVALELLEQQPHDVIVSDMRMPGMDGAQLLREVQLRYPKSVRIILSGYSEEESVLKTVKLAHQYLSKPCRPVDLIEAVEKALSLRDVLENQQIKTLVSSLDALPSLPDVYRQLVSALEEEHSTLKQLGDIVAKDVAMSASILRLVNSAFFGLPTRISSVQHAVNLIGGQTLRVLVLSSHLFTVLEAASMPSFSVKKLWEHSLRVGCFAKLIAEAEGLCRDEQDNAFIAGMLHDVGKLILAANMPSQYRDVLAKVQADAVSVHVAEQNVFNASHAQVGAYLLGLWGFSYGVMGAICWHHTPEKQIVEPCCSGSAVYVADGLDHELVLLSKEHTHWPLCFPGVETIRSQERLALWRCCCSKVLDTGGCSDG</sequence>
<dbReference type="KEGG" id="dma:DMR_27280"/>
<gene>
    <name evidence="4" type="ordered locus">DMR_27280</name>
</gene>
<dbReference type="SMART" id="SM00471">
    <property type="entry name" value="HDc"/>
    <property type="match status" value="1"/>
</dbReference>
<evidence type="ECO:0000259" key="2">
    <source>
        <dbReference type="PROSITE" id="PS50110"/>
    </source>
</evidence>
<accession>C4XGR1</accession>
<dbReference type="SMART" id="SM00448">
    <property type="entry name" value="REC"/>
    <property type="match status" value="1"/>
</dbReference>
<reference evidence="4 5" key="1">
    <citation type="journal article" date="2009" name="Genome Res.">
        <title>Whole genome sequence of Desulfovibrio magneticus strain RS-1 revealed common gene clusters in magnetotactic bacteria.</title>
        <authorList>
            <person name="Nakazawa H."/>
            <person name="Arakaki A."/>
            <person name="Narita-Yamada S."/>
            <person name="Yashiro I."/>
            <person name="Jinno K."/>
            <person name="Aoki N."/>
            <person name="Tsuruyama A."/>
            <person name="Okamura Y."/>
            <person name="Tanikawa S."/>
            <person name="Fujita N."/>
            <person name="Takeyama H."/>
            <person name="Matsunaga T."/>
        </authorList>
    </citation>
    <scope>NUCLEOTIDE SEQUENCE [LARGE SCALE GENOMIC DNA]</scope>
    <source>
        <strain evidence="5">ATCC 700980 / DSM 13731 / RS-1</strain>
    </source>
</reference>
<name>C4XGR1_SOLM1</name>
<dbReference type="InterPro" id="IPR001789">
    <property type="entry name" value="Sig_transdc_resp-reg_receiver"/>
</dbReference>
<dbReference type="InterPro" id="IPR011006">
    <property type="entry name" value="CheY-like_superfamily"/>
</dbReference>
<evidence type="ECO:0000313" key="5">
    <source>
        <dbReference type="Proteomes" id="UP000009071"/>
    </source>
</evidence>
<dbReference type="OrthoDB" id="9803649at2"/>
<dbReference type="Gene3D" id="3.40.50.2300">
    <property type="match status" value="1"/>
</dbReference>
<proteinExistence type="predicted"/>
<dbReference type="InterPro" id="IPR014626">
    <property type="entry name" value="Sig_transdc_resp-reg_put"/>
</dbReference>
<evidence type="ECO:0000259" key="3">
    <source>
        <dbReference type="PROSITE" id="PS51833"/>
    </source>
</evidence>
<dbReference type="PANTHER" id="PTHR33525">
    <property type="match status" value="1"/>
</dbReference>
<dbReference type="RefSeq" id="WP_015861388.1">
    <property type="nucleotide sequence ID" value="NC_012796.1"/>
</dbReference>
<dbReference type="Proteomes" id="UP000009071">
    <property type="component" value="Chromosome"/>
</dbReference>
<dbReference type="AlphaFoldDB" id="C4XGR1"/>
<dbReference type="STRING" id="573370.DMR_27280"/>
<dbReference type="PANTHER" id="PTHR33525:SF3">
    <property type="entry name" value="RIBONUCLEASE Y"/>
    <property type="match status" value="1"/>
</dbReference>
<dbReference type="CDD" id="cd00077">
    <property type="entry name" value="HDc"/>
    <property type="match status" value="1"/>
</dbReference>
<dbReference type="eggNOG" id="COG2204">
    <property type="taxonomic scope" value="Bacteria"/>
</dbReference>
<evidence type="ECO:0000256" key="1">
    <source>
        <dbReference type="PROSITE-ProRule" id="PRU00169"/>
    </source>
</evidence>